<dbReference type="Pfam" id="PF22747">
    <property type="entry name" value="Zn_ribbon_DUF2089"/>
    <property type="match status" value="1"/>
</dbReference>
<feature type="region of interest" description="Disordered" evidence="1">
    <location>
        <begin position="90"/>
        <end position="115"/>
    </location>
</feature>
<sequence>MTPPFEVPARCPHCGHDLEVREVACPACETQIRSRYRLSPFDRLDPEQRRFALLFLRAAGNLREMERLLGVSYPTVRKKLDEVIAVLGGPAAASGGEGGAGSSDGASPRGGTRQAILERVRRGELTVDEALVLLSRVASGEAGPSPRGAGPVPGRPDGGEEPR</sequence>
<name>A0ABZ0QP80_9FIRM</name>
<feature type="region of interest" description="Disordered" evidence="1">
    <location>
        <begin position="137"/>
        <end position="163"/>
    </location>
</feature>
<dbReference type="EMBL" id="CP132508">
    <property type="protein sequence ID" value="WPD18213.1"/>
    <property type="molecule type" value="Genomic_DNA"/>
</dbReference>
<evidence type="ECO:0000313" key="4">
    <source>
        <dbReference type="EMBL" id="WPD18213.1"/>
    </source>
</evidence>
<evidence type="ECO:0000259" key="2">
    <source>
        <dbReference type="Pfam" id="PF09862"/>
    </source>
</evidence>
<gene>
    <name evidence="4" type="ORF">Q5761_07410</name>
</gene>
<dbReference type="RefSeq" id="WP_318750065.1">
    <property type="nucleotide sequence ID" value="NZ_CP132508.1"/>
</dbReference>
<dbReference type="InterPro" id="IPR018658">
    <property type="entry name" value="DUF2089"/>
</dbReference>
<keyword evidence="5" id="KW-1185">Reference proteome</keyword>
<evidence type="ECO:0000259" key="3">
    <source>
        <dbReference type="Pfam" id="PF22747"/>
    </source>
</evidence>
<evidence type="ECO:0000313" key="5">
    <source>
        <dbReference type="Proteomes" id="UP001304683"/>
    </source>
</evidence>
<feature type="domain" description="DUF2089" evidence="3">
    <location>
        <begin position="11"/>
        <end position="42"/>
    </location>
</feature>
<dbReference type="Proteomes" id="UP001304683">
    <property type="component" value="Chromosome"/>
</dbReference>
<dbReference type="Pfam" id="PF09862">
    <property type="entry name" value="DUF2089"/>
    <property type="match status" value="1"/>
</dbReference>
<evidence type="ECO:0000256" key="1">
    <source>
        <dbReference type="SAM" id="MobiDB-lite"/>
    </source>
</evidence>
<feature type="domain" description="DUF2089" evidence="2">
    <location>
        <begin position="44"/>
        <end position="88"/>
    </location>
</feature>
<protein>
    <submittedName>
        <fullName evidence="4">DUF2089 domain-containing protein</fullName>
    </submittedName>
</protein>
<dbReference type="InterPro" id="IPR053957">
    <property type="entry name" value="DUF2089_Zn_ribbon"/>
</dbReference>
<proteinExistence type="predicted"/>
<accession>A0ABZ0QP80</accession>
<reference evidence="4 5" key="1">
    <citation type="submission" date="2023-08" db="EMBL/GenBank/DDBJ databases">
        <title>Genome sequence of Thermaerobacter compostii strain Ins1, a spore-forming filamentous bacterium isolated from a deep geothermal reservoir.</title>
        <authorList>
            <person name="Bregnard D."/>
            <person name="Gonzalez D."/>
            <person name="Junier P."/>
        </authorList>
    </citation>
    <scope>NUCLEOTIDE SEQUENCE [LARGE SCALE GENOMIC DNA]</scope>
    <source>
        <strain evidence="4 5">Ins1</strain>
    </source>
</reference>
<organism evidence="4 5">
    <name type="scientific">Thermaerobacter composti</name>
    <dbReference type="NCBI Taxonomy" id="554949"/>
    <lineage>
        <taxon>Bacteria</taxon>
        <taxon>Bacillati</taxon>
        <taxon>Bacillota</taxon>
        <taxon>Clostridia</taxon>
        <taxon>Eubacteriales</taxon>
        <taxon>Clostridiales Family XVII. Incertae Sedis</taxon>
        <taxon>Thermaerobacter</taxon>
    </lineage>
</organism>